<dbReference type="SUPFAM" id="SSF55469">
    <property type="entry name" value="FMN-dependent nitroreductase-like"/>
    <property type="match status" value="1"/>
</dbReference>
<dbReference type="InterPro" id="IPR000415">
    <property type="entry name" value="Nitroreductase-like"/>
</dbReference>
<evidence type="ECO:0000259" key="1">
    <source>
        <dbReference type="Pfam" id="PF00881"/>
    </source>
</evidence>
<evidence type="ECO:0000313" key="2">
    <source>
        <dbReference type="EMBL" id="RCW68617.1"/>
    </source>
</evidence>
<accession>A0A368XQ31</accession>
<keyword evidence="3" id="KW-1185">Reference proteome</keyword>
<dbReference type="Gene3D" id="3.40.109.10">
    <property type="entry name" value="NADH Oxidase"/>
    <property type="match status" value="1"/>
</dbReference>
<dbReference type="Proteomes" id="UP000252884">
    <property type="component" value="Unassembled WGS sequence"/>
</dbReference>
<evidence type="ECO:0000313" key="3">
    <source>
        <dbReference type="Proteomes" id="UP000252884"/>
    </source>
</evidence>
<dbReference type="InterPro" id="IPR029479">
    <property type="entry name" value="Nitroreductase"/>
</dbReference>
<organism evidence="2 3">
    <name type="scientific">Pseudorhodoferax soli</name>
    <dbReference type="NCBI Taxonomy" id="545864"/>
    <lineage>
        <taxon>Bacteria</taxon>
        <taxon>Pseudomonadati</taxon>
        <taxon>Pseudomonadota</taxon>
        <taxon>Betaproteobacteria</taxon>
        <taxon>Burkholderiales</taxon>
        <taxon>Comamonadaceae</taxon>
    </lineage>
</organism>
<reference evidence="2 3" key="1">
    <citation type="submission" date="2018-07" db="EMBL/GenBank/DDBJ databases">
        <title>Genomic Encyclopedia of Type Strains, Phase IV (KMG-IV): sequencing the most valuable type-strain genomes for metagenomic binning, comparative biology and taxonomic classification.</title>
        <authorList>
            <person name="Goeker M."/>
        </authorList>
    </citation>
    <scope>NUCLEOTIDE SEQUENCE [LARGE SCALE GENOMIC DNA]</scope>
    <source>
        <strain evidence="2 3">DSM 21634</strain>
    </source>
</reference>
<dbReference type="AlphaFoldDB" id="A0A368XQ31"/>
<sequence length="122" mass="13390">MHDRQGWATLAGTRASTRRFAQQEVPQDWIGQMLQEARCAPSGANLQPGEFIQVVGSARQRLSCALGLGSTSDGRDQPTERHVRNARILTIASGVAKLLRIEVASAVLSLKLPQTRERSSRR</sequence>
<proteinExistence type="predicted"/>
<dbReference type="EMBL" id="QPJK01000007">
    <property type="protein sequence ID" value="RCW68617.1"/>
    <property type="molecule type" value="Genomic_DNA"/>
</dbReference>
<protein>
    <submittedName>
        <fullName evidence="2">Nitroreductase family protein</fullName>
    </submittedName>
</protein>
<dbReference type="GO" id="GO:0016491">
    <property type="term" value="F:oxidoreductase activity"/>
    <property type="evidence" value="ECO:0007669"/>
    <property type="project" value="InterPro"/>
</dbReference>
<dbReference type="Pfam" id="PF00881">
    <property type="entry name" value="Nitroreductase"/>
    <property type="match status" value="1"/>
</dbReference>
<gene>
    <name evidence="2" type="ORF">DES41_107138</name>
</gene>
<feature type="domain" description="Nitroreductase" evidence="1">
    <location>
        <begin position="13"/>
        <end position="67"/>
    </location>
</feature>
<comment type="caution">
    <text evidence="2">The sequence shown here is derived from an EMBL/GenBank/DDBJ whole genome shotgun (WGS) entry which is preliminary data.</text>
</comment>
<name>A0A368XQ31_9BURK</name>
<dbReference type="RefSeq" id="WP_170168275.1">
    <property type="nucleotide sequence ID" value="NZ_QPJK01000007.1"/>
</dbReference>